<protein>
    <submittedName>
        <fullName evidence="1">Uncharacterized protein</fullName>
    </submittedName>
</protein>
<comment type="caution">
    <text evidence="1">The sequence shown here is derived from an EMBL/GenBank/DDBJ whole genome shotgun (WGS) entry which is preliminary data.</text>
</comment>
<dbReference type="Proteomes" id="UP001060085">
    <property type="component" value="Linkage Group LG05"/>
</dbReference>
<evidence type="ECO:0000313" key="2">
    <source>
        <dbReference type="Proteomes" id="UP001060085"/>
    </source>
</evidence>
<organism evidence="1 2">
    <name type="scientific">Catharanthus roseus</name>
    <name type="common">Madagascar periwinkle</name>
    <name type="synonym">Vinca rosea</name>
    <dbReference type="NCBI Taxonomy" id="4058"/>
    <lineage>
        <taxon>Eukaryota</taxon>
        <taxon>Viridiplantae</taxon>
        <taxon>Streptophyta</taxon>
        <taxon>Embryophyta</taxon>
        <taxon>Tracheophyta</taxon>
        <taxon>Spermatophyta</taxon>
        <taxon>Magnoliopsida</taxon>
        <taxon>eudicotyledons</taxon>
        <taxon>Gunneridae</taxon>
        <taxon>Pentapetalae</taxon>
        <taxon>asterids</taxon>
        <taxon>lamiids</taxon>
        <taxon>Gentianales</taxon>
        <taxon>Apocynaceae</taxon>
        <taxon>Rauvolfioideae</taxon>
        <taxon>Vinceae</taxon>
        <taxon>Catharanthinae</taxon>
        <taxon>Catharanthus</taxon>
    </lineage>
</organism>
<proteinExistence type="predicted"/>
<accession>A0ACC0AVS4</accession>
<evidence type="ECO:0000313" key="1">
    <source>
        <dbReference type="EMBL" id="KAI5664975.1"/>
    </source>
</evidence>
<gene>
    <name evidence="1" type="ORF">M9H77_24298</name>
</gene>
<reference evidence="2" key="1">
    <citation type="journal article" date="2023" name="Nat. Plants">
        <title>Single-cell RNA sequencing provides a high-resolution roadmap for understanding the multicellular compartmentation of specialized metabolism.</title>
        <authorList>
            <person name="Sun S."/>
            <person name="Shen X."/>
            <person name="Li Y."/>
            <person name="Li Y."/>
            <person name="Wang S."/>
            <person name="Li R."/>
            <person name="Zhang H."/>
            <person name="Shen G."/>
            <person name="Guo B."/>
            <person name="Wei J."/>
            <person name="Xu J."/>
            <person name="St-Pierre B."/>
            <person name="Chen S."/>
            <person name="Sun C."/>
        </authorList>
    </citation>
    <scope>NUCLEOTIDE SEQUENCE [LARGE SCALE GENOMIC DNA]</scope>
</reference>
<sequence length="253" mass="27587">MFARTACPRSQAHLDVDYSHQQECTAEKKLVMEQIGCNSGSAASVVCNILQSIDTHDVNCEFASNVLGVVAILGTVQTNNLSRILAKYLGEDQMLAIVCKSTKYASDLVKHGPNGQINSDVGLHALATKLGLPINKQYVVISLENTRAYAGEISNNHLRKLALPDPILANGSPPPGYLGYAVNMIELDSSFWHWKTPSGHSLRETLFYHLFGDLQVYENREAMNRATYCIMHAGAVSLDGGAMKHGVVTIGNW</sequence>
<keyword evidence="2" id="KW-1185">Reference proteome</keyword>
<dbReference type="EMBL" id="CM044705">
    <property type="protein sequence ID" value="KAI5664975.1"/>
    <property type="molecule type" value="Genomic_DNA"/>
</dbReference>
<name>A0ACC0AVS4_CATRO</name>